<evidence type="ECO:0000313" key="6">
    <source>
        <dbReference type="Proteomes" id="UP000191039"/>
    </source>
</evidence>
<dbReference type="SUPFAM" id="SSF46689">
    <property type="entry name" value="Homeodomain-like"/>
    <property type="match status" value="1"/>
</dbReference>
<evidence type="ECO:0000313" key="4">
    <source>
        <dbReference type="EMBL" id="OPE55231.1"/>
    </source>
</evidence>
<feature type="domain" description="HTH tetR-type" evidence="3">
    <location>
        <begin position="23"/>
        <end position="83"/>
    </location>
</feature>
<name>A0A1Q4HLX0_9MYCO</name>
<dbReference type="PRINTS" id="PR00455">
    <property type="entry name" value="HTHTETR"/>
</dbReference>
<dbReference type="InterPro" id="IPR001647">
    <property type="entry name" value="HTH_TetR"/>
</dbReference>
<keyword evidence="7" id="KW-1185">Reference proteome</keyword>
<dbReference type="STRING" id="1801.BRW64_02375"/>
<evidence type="ECO:0000256" key="2">
    <source>
        <dbReference type="PROSITE-ProRule" id="PRU00335"/>
    </source>
</evidence>
<dbReference type="AlphaFoldDB" id="A0A1Q4HLX0"/>
<dbReference type="OrthoDB" id="6077212at2"/>
<dbReference type="EMBL" id="PDCR01000037">
    <property type="protein sequence ID" value="PEG52073.1"/>
    <property type="molecule type" value="Genomic_DNA"/>
</dbReference>
<dbReference type="Proteomes" id="UP000191039">
    <property type="component" value="Unassembled WGS sequence"/>
</dbReference>
<accession>A0A1Q4HLX0</accession>
<dbReference type="PROSITE" id="PS01081">
    <property type="entry name" value="HTH_TETR_1"/>
    <property type="match status" value="1"/>
</dbReference>
<evidence type="ECO:0000313" key="7">
    <source>
        <dbReference type="Proteomes" id="UP000220340"/>
    </source>
</evidence>
<reference evidence="4 6" key="1">
    <citation type="submission" date="2016-09" db="EMBL/GenBank/DDBJ databases">
        <title>genome sequences of unsequenced Mycobacteria.</title>
        <authorList>
            <person name="Greninger A.L."/>
            <person name="Jerome K.R."/>
            <person name="Mcnair B."/>
            <person name="Wallis C."/>
            <person name="Fang F."/>
        </authorList>
    </citation>
    <scope>NUCLEOTIDE SEQUENCE [LARGE SCALE GENOMIC DNA]</scope>
    <source>
        <strain evidence="4 6">BM1</strain>
    </source>
</reference>
<evidence type="ECO:0000313" key="5">
    <source>
        <dbReference type="EMBL" id="PEG52073.1"/>
    </source>
</evidence>
<sequence length="206" mass="22747">MSPIPEARNIVAGALSTPPIDGDSSDFAILEATIRCLTRYGMDRMTVEDVARAAGVGRATVFRRFESKDDLIRQAFALELQRLVAEFGSKGAAFDDPFERLVELTVDMVRVIRTHPVAQRLVEDDNALPLQRDPRISAFQLAAVQRLLSQTAEELGVEVDTTVMAELLLRFFASMWMTPDIGAGADDEATTRQMVQILLAPLAARR</sequence>
<dbReference type="InterPro" id="IPR050109">
    <property type="entry name" value="HTH-type_TetR-like_transc_reg"/>
</dbReference>
<dbReference type="PANTHER" id="PTHR30055:SF153">
    <property type="entry name" value="HTH-TYPE TRANSCRIPTIONAL REPRESSOR RV3405C"/>
    <property type="match status" value="1"/>
</dbReference>
<reference evidence="5 7" key="2">
    <citation type="submission" date="2017-10" db="EMBL/GenBank/DDBJ databases">
        <title>The new phylogeny of genus Mycobacterium.</title>
        <authorList>
            <person name="Tortoli E."/>
            <person name="Trovato A."/>
            <person name="Cirillo D.M."/>
        </authorList>
    </citation>
    <scope>NUCLEOTIDE SEQUENCE [LARGE SCALE GENOMIC DNA]</scope>
    <source>
        <strain evidence="5 7">IP141170001</strain>
    </source>
</reference>
<dbReference type="Gene3D" id="1.10.10.60">
    <property type="entry name" value="Homeodomain-like"/>
    <property type="match status" value="1"/>
</dbReference>
<dbReference type="EMBL" id="MIJD01000040">
    <property type="protein sequence ID" value="OPE55231.1"/>
    <property type="molecule type" value="Genomic_DNA"/>
</dbReference>
<keyword evidence="1 2" id="KW-0238">DNA-binding</keyword>
<dbReference type="InterPro" id="IPR009057">
    <property type="entry name" value="Homeodomain-like_sf"/>
</dbReference>
<dbReference type="PROSITE" id="PS50977">
    <property type="entry name" value="HTH_TETR_2"/>
    <property type="match status" value="1"/>
</dbReference>
<dbReference type="RefSeq" id="WP_073853822.1">
    <property type="nucleotide sequence ID" value="NZ_BAAATC010000018.1"/>
</dbReference>
<dbReference type="InterPro" id="IPR023772">
    <property type="entry name" value="DNA-bd_HTH_TetR-type_CS"/>
</dbReference>
<gene>
    <name evidence="4" type="ORF">BV510_06060</name>
    <name evidence="5" type="ORF">CRI78_23310</name>
</gene>
<feature type="DNA-binding region" description="H-T-H motif" evidence="2">
    <location>
        <begin position="46"/>
        <end position="65"/>
    </location>
</feature>
<proteinExistence type="predicted"/>
<dbReference type="GO" id="GO:0003700">
    <property type="term" value="F:DNA-binding transcription factor activity"/>
    <property type="evidence" value="ECO:0007669"/>
    <property type="project" value="TreeGrafter"/>
</dbReference>
<evidence type="ECO:0000256" key="1">
    <source>
        <dbReference type="ARBA" id="ARBA00023125"/>
    </source>
</evidence>
<dbReference type="PANTHER" id="PTHR30055">
    <property type="entry name" value="HTH-TYPE TRANSCRIPTIONAL REGULATOR RUTR"/>
    <property type="match status" value="1"/>
</dbReference>
<protein>
    <submittedName>
        <fullName evidence="4">TetR family transcriptional regulator</fullName>
    </submittedName>
    <submittedName>
        <fullName evidence="5">TetR/AcrR family transcriptional regulator</fullName>
    </submittedName>
</protein>
<organism evidence="5 7">
    <name type="scientific">Mycolicibacterium diernhoferi</name>
    <dbReference type="NCBI Taxonomy" id="1801"/>
    <lineage>
        <taxon>Bacteria</taxon>
        <taxon>Bacillati</taxon>
        <taxon>Actinomycetota</taxon>
        <taxon>Actinomycetes</taxon>
        <taxon>Mycobacteriales</taxon>
        <taxon>Mycobacteriaceae</taxon>
        <taxon>Mycolicibacterium</taxon>
    </lineage>
</organism>
<dbReference type="Pfam" id="PF00440">
    <property type="entry name" value="TetR_N"/>
    <property type="match status" value="1"/>
</dbReference>
<dbReference type="Proteomes" id="UP000220340">
    <property type="component" value="Unassembled WGS sequence"/>
</dbReference>
<dbReference type="GO" id="GO:0000976">
    <property type="term" value="F:transcription cis-regulatory region binding"/>
    <property type="evidence" value="ECO:0007669"/>
    <property type="project" value="TreeGrafter"/>
</dbReference>
<dbReference type="Gene3D" id="1.10.357.10">
    <property type="entry name" value="Tetracycline Repressor, domain 2"/>
    <property type="match status" value="1"/>
</dbReference>
<comment type="caution">
    <text evidence="5">The sequence shown here is derived from an EMBL/GenBank/DDBJ whole genome shotgun (WGS) entry which is preliminary data.</text>
</comment>
<evidence type="ECO:0000259" key="3">
    <source>
        <dbReference type="PROSITE" id="PS50977"/>
    </source>
</evidence>